<dbReference type="GO" id="GO:0016020">
    <property type="term" value="C:membrane"/>
    <property type="evidence" value="ECO:0007669"/>
    <property type="project" value="UniProtKB-SubCell"/>
</dbReference>
<protein>
    <recommendedName>
        <fullName evidence="12">Solute carrier family 25 member 43</fullName>
    </recommendedName>
</protein>
<proteinExistence type="inferred from homology"/>
<dbReference type="Ensembl" id="ENSATET00000022403.3">
    <property type="protein sequence ID" value="ENSATEP00000022039.1"/>
    <property type="gene ID" value="ENSATEG00000015293.3"/>
</dbReference>
<dbReference type="GeneID" id="113160040"/>
<keyword evidence="11" id="KW-1185">Reference proteome</keyword>
<dbReference type="InParanoid" id="A0A3Q1IS08"/>
<dbReference type="SUPFAM" id="SSF103506">
    <property type="entry name" value="Mitochondrial carrier"/>
    <property type="match status" value="1"/>
</dbReference>
<keyword evidence="6 7" id="KW-0472">Membrane</keyword>
<reference evidence="10" key="1">
    <citation type="submission" date="2021-04" db="EMBL/GenBank/DDBJ databases">
        <authorList>
            <consortium name="Wellcome Sanger Institute Data Sharing"/>
        </authorList>
    </citation>
    <scope>NUCLEOTIDE SEQUENCE [LARGE SCALE GENOMIC DNA]</scope>
</reference>
<evidence type="ECO:0000256" key="3">
    <source>
        <dbReference type="ARBA" id="ARBA00022448"/>
    </source>
</evidence>
<dbReference type="InterPro" id="IPR002067">
    <property type="entry name" value="MCP"/>
</dbReference>
<comment type="subcellular location">
    <subcellularLocation>
        <location evidence="1">Membrane</location>
        <topology evidence="1">Multi-pass membrane protein</topology>
    </subcellularLocation>
</comment>
<dbReference type="OMA" id="QSFMCVG"/>
<dbReference type="GeneTree" id="ENSGT00940000160686"/>
<evidence type="ECO:0000313" key="11">
    <source>
        <dbReference type="Proteomes" id="UP000265040"/>
    </source>
</evidence>
<dbReference type="STRING" id="64144.ENSATEP00000022039"/>
<keyword evidence="4 7" id="KW-0812">Transmembrane</keyword>
<dbReference type="RefSeq" id="XP_026212855.1">
    <property type="nucleotide sequence ID" value="XM_026357070.2"/>
</dbReference>
<accession>A0A3Q1IS08</accession>
<keyword evidence="5" id="KW-0677">Repeat</keyword>
<evidence type="ECO:0000256" key="6">
    <source>
        <dbReference type="ARBA" id="ARBA00023136"/>
    </source>
</evidence>
<dbReference type="OrthoDB" id="270584at2759"/>
<dbReference type="GO" id="GO:0055085">
    <property type="term" value="P:transmembrane transport"/>
    <property type="evidence" value="ECO:0007669"/>
    <property type="project" value="InterPro"/>
</dbReference>
<dbReference type="InterPro" id="IPR023395">
    <property type="entry name" value="MCP_dom_sf"/>
</dbReference>
<dbReference type="FunCoup" id="A0A3Q1IS08">
    <property type="interactions" value="240"/>
</dbReference>
<evidence type="ECO:0000256" key="7">
    <source>
        <dbReference type="PROSITE-ProRule" id="PRU00282"/>
    </source>
</evidence>
<evidence type="ECO:0000256" key="4">
    <source>
        <dbReference type="ARBA" id="ARBA00022692"/>
    </source>
</evidence>
<evidence type="ECO:0008006" key="12">
    <source>
        <dbReference type="Google" id="ProtNLM"/>
    </source>
</evidence>
<dbReference type="Pfam" id="PF00153">
    <property type="entry name" value="Mito_carr"/>
    <property type="match status" value="3"/>
</dbReference>
<evidence type="ECO:0000256" key="8">
    <source>
        <dbReference type="RuleBase" id="RU000488"/>
    </source>
</evidence>
<evidence type="ECO:0000256" key="1">
    <source>
        <dbReference type="ARBA" id="ARBA00004141"/>
    </source>
</evidence>
<dbReference type="Proteomes" id="UP000265040">
    <property type="component" value="Chromosome 10"/>
</dbReference>
<organism evidence="10 11">
    <name type="scientific">Anabas testudineus</name>
    <name type="common">Climbing perch</name>
    <name type="synonym">Anthias testudineus</name>
    <dbReference type="NCBI Taxonomy" id="64144"/>
    <lineage>
        <taxon>Eukaryota</taxon>
        <taxon>Metazoa</taxon>
        <taxon>Chordata</taxon>
        <taxon>Craniata</taxon>
        <taxon>Vertebrata</taxon>
        <taxon>Euteleostomi</taxon>
        <taxon>Actinopterygii</taxon>
        <taxon>Neopterygii</taxon>
        <taxon>Teleostei</taxon>
        <taxon>Neoteleostei</taxon>
        <taxon>Acanthomorphata</taxon>
        <taxon>Anabantaria</taxon>
        <taxon>Anabantiformes</taxon>
        <taxon>Anabantoidei</taxon>
        <taxon>Anabantidae</taxon>
        <taxon>Anabas</taxon>
    </lineage>
</organism>
<evidence type="ECO:0000256" key="9">
    <source>
        <dbReference type="SAM" id="Phobius"/>
    </source>
</evidence>
<reference evidence="10" key="2">
    <citation type="submission" date="2025-08" db="UniProtKB">
        <authorList>
            <consortium name="Ensembl"/>
        </authorList>
    </citation>
    <scope>IDENTIFICATION</scope>
</reference>
<feature type="transmembrane region" description="Helical" evidence="9">
    <location>
        <begin position="234"/>
        <end position="251"/>
    </location>
</feature>
<dbReference type="InterPro" id="IPR018108">
    <property type="entry name" value="MCP_transmembrane"/>
</dbReference>
<evidence type="ECO:0000313" key="10">
    <source>
        <dbReference type="Ensembl" id="ENSATEP00000022039.1"/>
    </source>
</evidence>
<reference evidence="10" key="3">
    <citation type="submission" date="2025-09" db="UniProtKB">
        <authorList>
            <consortium name="Ensembl"/>
        </authorList>
    </citation>
    <scope>IDENTIFICATION</scope>
</reference>
<evidence type="ECO:0000256" key="2">
    <source>
        <dbReference type="ARBA" id="ARBA00006375"/>
    </source>
</evidence>
<comment type="similarity">
    <text evidence="2 8">Belongs to the mitochondrial carrier (TC 2.A.29) family.</text>
</comment>
<feature type="repeat" description="Solcar" evidence="7">
    <location>
        <begin position="228"/>
        <end position="322"/>
    </location>
</feature>
<dbReference type="PANTHER" id="PTHR24089">
    <property type="entry name" value="SOLUTE CARRIER FAMILY 25"/>
    <property type="match status" value="1"/>
</dbReference>
<dbReference type="Gene3D" id="1.50.40.10">
    <property type="entry name" value="Mitochondrial carrier domain"/>
    <property type="match status" value="1"/>
</dbReference>
<name>A0A3Q1IS08_ANATE</name>
<dbReference type="AlphaFoldDB" id="A0A3Q1IS08"/>
<feature type="repeat" description="Solcar" evidence="7">
    <location>
        <begin position="44"/>
        <end position="125"/>
    </location>
</feature>
<keyword evidence="9" id="KW-1133">Transmembrane helix</keyword>
<evidence type="ECO:0000256" key="5">
    <source>
        <dbReference type="ARBA" id="ARBA00022737"/>
    </source>
</evidence>
<gene>
    <name evidence="10" type="primary">SLC25A43</name>
</gene>
<dbReference type="PRINTS" id="PR00926">
    <property type="entry name" value="MITOCARRIER"/>
</dbReference>
<feature type="transmembrane region" description="Helical" evidence="9">
    <location>
        <begin position="191"/>
        <end position="214"/>
    </location>
</feature>
<dbReference type="PROSITE" id="PS50920">
    <property type="entry name" value="SOLCAR"/>
    <property type="match status" value="3"/>
</dbReference>
<feature type="repeat" description="Solcar" evidence="7">
    <location>
        <begin position="133"/>
        <end position="220"/>
    </location>
</feature>
<keyword evidence="3 8" id="KW-0813">Transport</keyword>
<sequence>MYNLHDPILPGPSKKTRNYYRISSEKGRTTMASVKKDNRLTSSQSFMCVGFAGFFSKTATSPLEVVKIKSQVGTFHCKRGFCQSFLLIYHNDGLRGFWKGNFASCLRLFPYTAVHLTTYKKIVHLHMDDMGFISQWRAILAGGLAGIAAALATYPLEVVETRLIAQSCREPTYISVFHTLSSIYRREGFLALYRGFSLTVLGAFPFSIGCYAVYMNLDKLWQEPPFRFTPLQNFINGCLAAGVAQTLSYPFETVKRKMQAQSAHLPHLGGVDVHFSGMIDCFTQVVKNKGILSLWNGLTANTIKIVPYFGLLFTCFEMCKQVCLYRNGYIVSPLSYKLTPGVDQSLRPYELEEVKRYLKNRNFGSEESSIGNRW</sequence>